<evidence type="ECO:0000313" key="5">
    <source>
        <dbReference type="Proteomes" id="UP000240883"/>
    </source>
</evidence>
<dbReference type="Pfam" id="PF25053">
    <property type="entry name" value="DUF7791"/>
    <property type="match status" value="1"/>
</dbReference>
<proteinExistence type="predicted"/>
<evidence type="ECO:0000259" key="3">
    <source>
        <dbReference type="Pfam" id="PF25053"/>
    </source>
</evidence>
<dbReference type="AlphaFoldDB" id="A0A2T2NFJ6"/>
<dbReference type="InterPro" id="IPR056693">
    <property type="entry name" value="DUF7791"/>
</dbReference>
<evidence type="ECO:0000259" key="2">
    <source>
        <dbReference type="Pfam" id="PF24883"/>
    </source>
</evidence>
<evidence type="ECO:0008006" key="6">
    <source>
        <dbReference type="Google" id="ProtNLM"/>
    </source>
</evidence>
<evidence type="ECO:0000256" key="1">
    <source>
        <dbReference type="ARBA" id="ARBA00022737"/>
    </source>
</evidence>
<dbReference type="InterPro" id="IPR056884">
    <property type="entry name" value="NPHP3-like_N"/>
</dbReference>
<gene>
    <name evidence="4" type="ORF">BS50DRAFT_558642</name>
</gene>
<feature type="non-terminal residue" evidence="4">
    <location>
        <position position="680"/>
    </location>
</feature>
<organism evidence="4 5">
    <name type="scientific">Corynespora cassiicola Philippines</name>
    <dbReference type="NCBI Taxonomy" id="1448308"/>
    <lineage>
        <taxon>Eukaryota</taxon>
        <taxon>Fungi</taxon>
        <taxon>Dikarya</taxon>
        <taxon>Ascomycota</taxon>
        <taxon>Pezizomycotina</taxon>
        <taxon>Dothideomycetes</taxon>
        <taxon>Pleosporomycetidae</taxon>
        <taxon>Pleosporales</taxon>
        <taxon>Corynesporascaceae</taxon>
        <taxon>Corynespora</taxon>
    </lineage>
</organism>
<dbReference type="InterPro" id="IPR027417">
    <property type="entry name" value="P-loop_NTPase"/>
</dbReference>
<dbReference type="Gene3D" id="3.40.50.300">
    <property type="entry name" value="P-loop containing nucleotide triphosphate hydrolases"/>
    <property type="match status" value="1"/>
</dbReference>
<dbReference type="Proteomes" id="UP000240883">
    <property type="component" value="Unassembled WGS sequence"/>
</dbReference>
<reference evidence="4 5" key="1">
    <citation type="journal article" date="2018" name="Front. Microbiol.">
        <title>Genome-Wide Analysis of Corynespora cassiicola Leaf Fall Disease Putative Effectors.</title>
        <authorList>
            <person name="Lopez D."/>
            <person name="Ribeiro S."/>
            <person name="Label P."/>
            <person name="Fumanal B."/>
            <person name="Venisse J.S."/>
            <person name="Kohler A."/>
            <person name="de Oliveira R.R."/>
            <person name="Labutti K."/>
            <person name="Lipzen A."/>
            <person name="Lail K."/>
            <person name="Bauer D."/>
            <person name="Ohm R.A."/>
            <person name="Barry K.W."/>
            <person name="Spatafora J."/>
            <person name="Grigoriev I.V."/>
            <person name="Martin F.M."/>
            <person name="Pujade-Renaud V."/>
        </authorList>
    </citation>
    <scope>NUCLEOTIDE SEQUENCE [LARGE SCALE GENOMIC DNA]</scope>
    <source>
        <strain evidence="4 5">Philippines</strain>
    </source>
</reference>
<feature type="domain" description="DUF7791" evidence="3">
    <location>
        <begin position="599"/>
        <end position="676"/>
    </location>
</feature>
<feature type="domain" description="Nephrocystin 3-like N-terminal" evidence="2">
    <location>
        <begin position="320"/>
        <end position="490"/>
    </location>
</feature>
<dbReference type="EMBL" id="KZ678139">
    <property type="protein sequence ID" value="PSN64202.1"/>
    <property type="molecule type" value="Genomic_DNA"/>
</dbReference>
<dbReference type="PANTHER" id="PTHR10039">
    <property type="entry name" value="AMELOGENIN"/>
    <property type="match status" value="1"/>
</dbReference>
<dbReference type="SUPFAM" id="SSF52540">
    <property type="entry name" value="P-loop containing nucleoside triphosphate hydrolases"/>
    <property type="match status" value="1"/>
</dbReference>
<keyword evidence="5" id="KW-1185">Reference proteome</keyword>
<name>A0A2T2NFJ6_CORCC</name>
<dbReference type="PANTHER" id="PTHR10039:SF5">
    <property type="entry name" value="NACHT DOMAIN-CONTAINING PROTEIN"/>
    <property type="match status" value="1"/>
</dbReference>
<evidence type="ECO:0000313" key="4">
    <source>
        <dbReference type="EMBL" id="PSN64202.1"/>
    </source>
</evidence>
<accession>A0A2T2NFJ6</accession>
<protein>
    <recommendedName>
        <fullName evidence="6">NACHT domain-containing protein</fullName>
    </recommendedName>
</protein>
<dbReference type="OrthoDB" id="443402at2759"/>
<sequence>MIDPLSAVSLAGNITQFAQVGIHLVEVLFEIYRSKSGARTSSLLYENAATNLSSSIVSIQTALLPIEGGALPKQQAERLKALAKNCTTAADELLSLLARLKRNEDSGKWDTIFKAVENVWHEDKLKEMATRLEMVRRDAEFEILLNVSQKLDVLFKQQEKLSKKLDKSTNDMFDATRRQRQLTEGLLVGQTEAVAKLNTHVTNVMKRSTKESIDEILKAIHLIDWTVNGSNWESRKTTSPALAELRANLSIDSTSTASARLHKMRESIAKDELRKEKFRYRVREILHFPAMTERLEDISEAHKRTLQWVYEPPDQTASWSNFTDWLKSDSGIYWIRGKPGSGKSCLMKYLFDQQKTKVLLRDWSKAAPIVIAGFFFWYAGTDIQKRQTGLLRSILLQILDQQPQLISLAYPEQWASTAIDVSGLYGLPLTNSRNELRDAIVRVTTQTAYPLKICLFVDGADEFSGDFAEIIELFKAVTASANTKLCISSRPWPVFLNAFATFPGLVLQDLTRGDIEEYIRSRLEDNVGMRKLQAAEPEEASLLVQEIVQKSSGVFLWVKLVANSLITGLTNNDRISDLQERLRQLPEELELLYVYMLKRIDVIYLKQALRLIRIAQYAKWSLPSLVVSIADEGDFDGFIQCWPSPLPDDEVSSRCQAIENKIQSRCLGLLECNLQSSYAH</sequence>
<keyword evidence="1" id="KW-0677">Repeat</keyword>
<dbReference type="Pfam" id="PF24883">
    <property type="entry name" value="NPHP3_N"/>
    <property type="match status" value="1"/>
</dbReference>